<evidence type="ECO:0000313" key="3">
    <source>
        <dbReference type="Proteomes" id="UP001215598"/>
    </source>
</evidence>
<evidence type="ECO:0000256" key="1">
    <source>
        <dbReference type="SAM" id="MobiDB-lite"/>
    </source>
</evidence>
<protein>
    <submittedName>
        <fullName evidence="2">Uncharacterized protein</fullName>
    </submittedName>
</protein>
<evidence type="ECO:0000313" key="2">
    <source>
        <dbReference type="EMBL" id="KAJ7735515.1"/>
    </source>
</evidence>
<sequence>MLAASGPMGCWVFGKSFSHNRRLATNSLMVLGRLAGFSNLAVRSLSSTLSIHNSNLTIPLELLSAYDHFYRSGLFEFNQILFKIKRKLVVFMRVLVHALSTPSSNTGVNAAVIAPFSLGQSSTPAPADTSGNSKRKRAAEDKSTERGSKSKKARGAENAPPTAGNGDPVKKPRKKRSDAGQPKGPRRARTGAGSTA</sequence>
<dbReference type="Proteomes" id="UP001215598">
    <property type="component" value="Unassembled WGS sequence"/>
</dbReference>
<name>A0AAD7I5L7_9AGAR</name>
<keyword evidence="3" id="KW-1185">Reference proteome</keyword>
<accession>A0AAD7I5L7</accession>
<feature type="compositionally biased region" description="Basic and acidic residues" evidence="1">
    <location>
        <begin position="138"/>
        <end position="148"/>
    </location>
</feature>
<reference evidence="2" key="1">
    <citation type="submission" date="2023-03" db="EMBL/GenBank/DDBJ databases">
        <title>Massive genome expansion in bonnet fungi (Mycena s.s.) driven by repeated elements and novel gene families across ecological guilds.</title>
        <authorList>
            <consortium name="Lawrence Berkeley National Laboratory"/>
            <person name="Harder C.B."/>
            <person name="Miyauchi S."/>
            <person name="Viragh M."/>
            <person name="Kuo A."/>
            <person name="Thoen E."/>
            <person name="Andreopoulos B."/>
            <person name="Lu D."/>
            <person name="Skrede I."/>
            <person name="Drula E."/>
            <person name="Henrissat B."/>
            <person name="Morin E."/>
            <person name="Kohler A."/>
            <person name="Barry K."/>
            <person name="LaButti K."/>
            <person name="Morin E."/>
            <person name="Salamov A."/>
            <person name="Lipzen A."/>
            <person name="Mereny Z."/>
            <person name="Hegedus B."/>
            <person name="Baldrian P."/>
            <person name="Stursova M."/>
            <person name="Weitz H."/>
            <person name="Taylor A."/>
            <person name="Grigoriev I.V."/>
            <person name="Nagy L.G."/>
            <person name="Martin F."/>
            <person name="Kauserud H."/>
        </authorList>
    </citation>
    <scope>NUCLEOTIDE SEQUENCE</scope>
    <source>
        <strain evidence="2">CBHHK182m</strain>
    </source>
</reference>
<dbReference type="AlphaFoldDB" id="A0AAD7I5L7"/>
<feature type="region of interest" description="Disordered" evidence="1">
    <location>
        <begin position="119"/>
        <end position="196"/>
    </location>
</feature>
<dbReference type="EMBL" id="JARKIB010000126">
    <property type="protein sequence ID" value="KAJ7735515.1"/>
    <property type="molecule type" value="Genomic_DNA"/>
</dbReference>
<comment type="caution">
    <text evidence="2">The sequence shown here is derived from an EMBL/GenBank/DDBJ whole genome shotgun (WGS) entry which is preliminary data.</text>
</comment>
<proteinExistence type="predicted"/>
<organism evidence="2 3">
    <name type="scientific">Mycena metata</name>
    <dbReference type="NCBI Taxonomy" id="1033252"/>
    <lineage>
        <taxon>Eukaryota</taxon>
        <taxon>Fungi</taxon>
        <taxon>Dikarya</taxon>
        <taxon>Basidiomycota</taxon>
        <taxon>Agaricomycotina</taxon>
        <taxon>Agaricomycetes</taxon>
        <taxon>Agaricomycetidae</taxon>
        <taxon>Agaricales</taxon>
        <taxon>Marasmiineae</taxon>
        <taxon>Mycenaceae</taxon>
        <taxon>Mycena</taxon>
    </lineage>
</organism>
<feature type="compositionally biased region" description="Polar residues" evidence="1">
    <location>
        <begin position="119"/>
        <end position="132"/>
    </location>
</feature>
<gene>
    <name evidence="2" type="ORF">B0H16DRAFT_1467139</name>
</gene>